<dbReference type="AlphaFoldDB" id="A0ABD3QS55"/>
<protein>
    <recommendedName>
        <fullName evidence="4">Ribosomal protein L46 N-terminal domain-containing protein</fullName>
    </recommendedName>
</protein>
<feature type="compositionally biased region" description="Polar residues" evidence="1">
    <location>
        <begin position="32"/>
        <end position="47"/>
    </location>
</feature>
<name>A0ABD3QS55_9STRA</name>
<proteinExistence type="predicted"/>
<sequence>MSLCLNHVRRTLFPASTVRHITTCTARSASISLPNNNDGQRNFSAQKAKTKKSKEEPTLSYQARKDAAKQVRRERYEQHQARLARLVTRRDDSPKDVKKNLFRSWWDNELLYHAHLIRSAKKEGKPWRIRVAAMVERLPVVTPDEPQWEEDYMELRAYLDTYGKEFPEETGFMPKDKPEDHIVESDEELLGYARYTFFLTQNSVSISLKTNIAGLPFTPAPRETEHDHSGNVKTLDRCLKTRLYLTIQSDAEGNRSGPRWTLPSVLVKNEEKLLQAAQRAVINAAGEGLVLWCPSNAPMAVNFRVYNKNLPEEFRENYYGEKIFYYRVQWDTGDVDESTCLKNGAKDYAWLTREEIVERIGVERGEHQAKFFHYML</sequence>
<keyword evidence="3" id="KW-1185">Reference proteome</keyword>
<dbReference type="Proteomes" id="UP001516023">
    <property type="component" value="Unassembled WGS sequence"/>
</dbReference>
<dbReference type="PANTHER" id="PTHR13124">
    <property type="entry name" value="39S RIBOSOMAL PROTEIN L46, MITOCHONDRIAL PRECURSOR-RELATED"/>
    <property type="match status" value="1"/>
</dbReference>
<evidence type="ECO:0008006" key="4">
    <source>
        <dbReference type="Google" id="ProtNLM"/>
    </source>
</evidence>
<reference evidence="2 3" key="1">
    <citation type="journal article" date="2020" name="G3 (Bethesda)">
        <title>Improved Reference Genome for Cyclotella cryptica CCMP332, a Model for Cell Wall Morphogenesis, Salinity Adaptation, and Lipid Production in Diatoms (Bacillariophyta).</title>
        <authorList>
            <person name="Roberts W.R."/>
            <person name="Downey K.M."/>
            <person name="Ruck E.C."/>
            <person name="Traller J.C."/>
            <person name="Alverson A.J."/>
        </authorList>
    </citation>
    <scope>NUCLEOTIDE SEQUENCE [LARGE SCALE GENOMIC DNA]</scope>
    <source>
        <strain evidence="2 3">CCMP332</strain>
    </source>
</reference>
<evidence type="ECO:0000313" key="2">
    <source>
        <dbReference type="EMBL" id="KAL3803183.1"/>
    </source>
</evidence>
<dbReference type="PANTHER" id="PTHR13124:SF12">
    <property type="entry name" value="LARGE RIBOSOMAL SUBUNIT PROTEIN ML46"/>
    <property type="match status" value="1"/>
</dbReference>
<feature type="region of interest" description="Disordered" evidence="1">
    <location>
        <begin position="32"/>
        <end position="60"/>
    </location>
</feature>
<dbReference type="InterPro" id="IPR040008">
    <property type="entry name" value="Ribosomal_mL46"/>
</dbReference>
<evidence type="ECO:0000256" key="1">
    <source>
        <dbReference type="SAM" id="MobiDB-lite"/>
    </source>
</evidence>
<comment type="caution">
    <text evidence="2">The sequence shown here is derived from an EMBL/GenBank/DDBJ whole genome shotgun (WGS) entry which is preliminary data.</text>
</comment>
<accession>A0ABD3QS55</accession>
<gene>
    <name evidence="2" type="ORF">HJC23_003458</name>
</gene>
<dbReference type="EMBL" id="JABMIG020000015">
    <property type="protein sequence ID" value="KAL3803183.1"/>
    <property type="molecule type" value="Genomic_DNA"/>
</dbReference>
<dbReference type="Gene3D" id="3.90.79.10">
    <property type="entry name" value="Nucleoside Triphosphate Pyrophosphohydrolase"/>
    <property type="match status" value="1"/>
</dbReference>
<evidence type="ECO:0000313" key="3">
    <source>
        <dbReference type="Proteomes" id="UP001516023"/>
    </source>
</evidence>
<organism evidence="2 3">
    <name type="scientific">Cyclotella cryptica</name>
    <dbReference type="NCBI Taxonomy" id="29204"/>
    <lineage>
        <taxon>Eukaryota</taxon>
        <taxon>Sar</taxon>
        <taxon>Stramenopiles</taxon>
        <taxon>Ochrophyta</taxon>
        <taxon>Bacillariophyta</taxon>
        <taxon>Coscinodiscophyceae</taxon>
        <taxon>Thalassiosirophycidae</taxon>
        <taxon>Stephanodiscales</taxon>
        <taxon>Stephanodiscaceae</taxon>
        <taxon>Cyclotella</taxon>
    </lineage>
</organism>